<evidence type="ECO:0000256" key="1">
    <source>
        <dbReference type="SAM" id="MobiDB-lite"/>
    </source>
</evidence>
<protein>
    <submittedName>
        <fullName evidence="2">Uncharacterized protein</fullName>
    </submittedName>
</protein>
<keyword evidence="3" id="KW-1185">Reference proteome</keyword>
<comment type="caution">
    <text evidence="2">The sequence shown here is derived from an EMBL/GenBank/DDBJ whole genome shotgun (WGS) entry which is preliminary data.</text>
</comment>
<dbReference type="EMBL" id="PGOL01001140">
    <property type="protein sequence ID" value="PKI60621.1"/>
    <property type="molecule type" value="Genomic_DNA"/>
</dbReference>
<feature type="compositionally biased region" description="Basic and acidic residues" evidence="1">
    <location>
        <begin position="13"/>
        <end position="28"/>
    </location>
</feature>
<feature type="compositionally biased region" description="Polar residues" evidence="1">
    <location>
        <begin position="52"/>
        <end position="62"/>
    </location>
</feature>
<organism evidence="2 3">
    <name type="scientific">Punica granatum</name>
    <name type="common">Pomegranate</name>
    <dbReference type="NCBI Taxonomy" id="22663"/>
    <lineage>
        <taxon>Eukaryota</taxon>
        <taxon>Viridiplantae</taxon>
        <taxon>Streptophyta</taxon>
        <taxon>Embryophyta</taxon>
        <taxon>Tracheophyta</taxon>
        <taxon>Spermatophyta</taxon>
        <taxon>Magnoliopsida</taxon>
        <taxon>eudicotyledons</taxon>
        <taxon>Gunneridae</taxon>
        <taxon>Pentapetalae</taxon>
        <taxon>rosids</taxon>
        <taxon>malvids</taxon>
        <taxon>Myrtales</taxon>
        <taxon>Lythraceae</taxon>
        <taxon>Punica</taxon>
    </lineage>
</organism>
<gene>
    <name evidence="2" type="ORF">CRG98_018971</name>
</gene>
<feature type="region of interest" description="Disordered" evidence="1">
    <location>
        <begin position="131"/>
        <end position="168"/>
    </location>
</feature>
<sequence>MAGKQVDLGIKLGRIDGPDKRKEGESSKKTTAVTFFAGGKNGKEAFVNAVNPGSQSAQQYPINFTPVPPATQVQQSRPPSLRAPQPAQQLPTQQVQRGDAMQTRQRRQFTPLPIPLSQDMIEKNEISFNAVKPPNVQTNPLPDHGSASGPTVNMIGAHLLQKNETKEE</sequence>
<evidence type="ECO:0000313" key="2">
    <source>
        <dbReference type="EMBL" id="PKI60621.1"/>
    </source>
</evidence>
<dbReference type="AlphaFoldDB" id="A0A2I0JWF8"/>
<reference evidence="2 3" key="1">
    <citation type="submission" date="2017-11" db="EMBL/GenBank/DDBJ databases">
        <title>De-novo sequencing of pomegranate (Punica granatum L.) genome.</title>
        <authorList>
            <person name="Akparov Z."/>
            <person name="Amiraslanov A."/>
            <person name="Hajiyeva S."/>
            <person name="Abbasov M."/>
            <person name="Kaur K."/>
            <person name="Hamwieh A."/>
            <person name="Solovyev V."/>
            <person name="Salamov A."/>
            <person name="Braich B."/>
            <person name="Kosarev P."/>
            <person name="Mahmoud A."/>
            <person name="Hajiyev E."/>
            <person name="Babayeva S."/>
            <person name="Izzatullayeva V."/>
            <person name="Mammadov A."/>
            <person name="Mammadov A."/>
            <person name="Sharifova S."/>
            <person name="Ojaghi J."/>
            <person name="Eynullazada K."/>
            <person name="Bayramov B."/>
            <person name="Abdulazimova A."/>
            <person name="Shahmuradov I."/>
        </authorList>
    </citation>
    <scope>NUCLEOTIDE SEQUENCE [LARGE SCALE GENOMIC DNA]</scope>
    <source>
        <strain evidence="3">cv. AG2017</strain>
        <tissue evidence="2">Leaf</tissue>
    </source>
</reference>
<dbReference type="Proteomes" id="UP000233551">
    <property type="component" value="Unassembled WGS sequence"/>
</dbReference>
<name>A0A2I0JWF8_PUNGR</name>
<feature type="compositionally biased region" description="Low complexity" evidence="1">
    <location>
        <begin position="74"/>
        <end position="94"/>
    </location>
</feature>
<feature type="region of interest" description="Disordered" evidence="1">
    <location>
        <begin position="52"/>
        <end position="110"/>
    </location>
</feature>
<accession>A0A2I0JWF8</accession>
<feature type="region of interest" description="Disordered" evidence="1">
    <location>
        <begin position="1"/>
        <end position="29"/>
    </location>
</feature>
<proteinExistence type="predicted"/>
<evidence type="ECO:0000313" key="3">
    <source>
        <dbReference type="Proteomes" id="UP000233551"/>
    </source>
</evidence>